<dbReference type="InParanoid" id="G8ZZK6"/>
<dbReference type="GO" id="GO:0006607">
    <property type="term" value="P:NLS-bearing protein import into nucleus"/>
    <property type="evidence" value="ECO:0007669"/>
    <property type="project" value="TreeGrafter"/>
</dbReference>
<dbReference type="InterPro" id="IPR011993">
    <property type="entry name" value="PH-like_dom_sf"/>
</dbReference>
<dbReference type="GO" id="GO:0005829">
    <property type="term" value="C:cytosol"/>
    <property type="evidence" value="ECO:0007669"/>
    <property type="project" value="EnsemblFungi"/>
</dbReference>
<dbReference type="HOGENOM" id="CLU_052718_0_0_1"/>
<feature type="compositionally biased region" description="Basic and acidic residues" evidence="4">
    <location>
        <begin position="30"/>
        <end position="81"/>
    </location>
</feature>
<dbReference type="GO" id="GO:0000056">
    <property type="term" value="P:ribosomal small subunit export from nucleus"/>
    <property type="evidence" value="ECO:0007669"/>
    <property type="project" value="EnsemblFungi"/>
</dbReference>
<dbReference type="PANTHER" id="PTHR23138:SF142">
    <property type="entry name" value="RAN-BINDING PROTEIN 3B-RELATED"/>
    <property type="match status" value="1"/>
</dbReference>
<dbReference type="PROSITE" id="PS50196">
    <property type="entry name" value="RANBD1"/>
    <property type="match status" value="1"/>
</dbReference>
<keyword evidence="2" id="KW-0597">Phosphoprotein</keyword>
<evidence type="ECO:0000256" key="4">
    <source>
        <dbReference type="SAM" id="MobiDB-lite"/>
    </source>
</evidence>
<dbReference type="KEGG" id="tdl:TDEL_0H01910"/>
<protein>
    <recommendedName>
        <fullName evidence="5">RanBD1 domain-containing protein</fullName>
    </recommendedName>
</protein>
<dbReference type="InterPro" id="IPR000156">
    <property type="entry name" value="Ran_bind_dom"/>
</dbReference>
<dbReference type="SUPFAM" id="SSF50729">
    <property type="entry name" value="PH domain-like"/>
    <property type="match status" value="1"/>
</dbReference>
<dbReference type="FunCoup" id="G8ZZK6">
    <property type="interactions" value="198"/>
</dbReference>
<dbReference type="CDD" id="cd13180">
    <property type="entry name" value="RanBD_RanBP3"/>
    <property type="match status" value="1"/>
</dbReference>
<dbReference type="GeneID" id="11501214"/>
<dbReference type="SMART" id="SM00160">
    <property type="entry name" value="RanBD"/>
    <property type="match status" value="1"/>
</dbReference>
<reference evidence="6 7" key="1">
    <citation type="journal article" date="2011" name="Proc. Natl. Acad. Sci. U.S.A.">
        <title>Evolutionary erosion of yeast sex chromosomes by mating-type switching accidents.</title>
        <authorList>
            <person name="Gordon J.L."/>
            <person name="Armisen D."/>
            <person name="Proux-Wera E."/>
            <person name="Oheigeartaigh S.S."/>
            <person name="Byrne K.P."/>
            <person name="Wolfe K.H."/>
        </authorList>
    </citation>
    <scope>NUCLEOTIDE SEQUENCE [LARGE SCALE GENOMIC DNA]</scope>
    <source>
        <strain evidence="7">ATCC 10662 / CBS 1146 / NBRC 0425 / NCYC 2629 / NRRL Y-866</strain>
    </source>
</reference>
<evidence type="ECO:0000313" key="6">
    <source>
        <dbReference type="EMBL" id="CCE94050.1"/>
    </source>
</evidence>
<evidence type="ECO:0000256" key="2">
    <source>
        <dbReference type="ARBA" id="ARBA00022553"/>
    </source>
</evidence>
<sequence>MSDTKDQKVPVTEKGEKSVHGHSKPLKRTRSTEDGKDIENPETTTDEKLANKKAKTVKETEQDGKIAETPKREDKAVEKPKHVFGSSTAFGSGFGLSKKTSEGSSGQEKGDKKASPKPFAFGSGLSFGGGFGVLKKADDKAPDRKVDDSKDKEETPILEDKKEKTQELEATPSSADNSGVKLQKQEVKSGEEAEETIFQVNAKAYQLSDLKAGWKERGVGVIKVNKDTATGKSRLVMRSRGLLKVILNLPLIKGFKIQQGFPGSLQSEKFVRITTVDDNKAPLQYAVKTGKEETVQELYEKIVDLVPK</sequence>
<feature type="compositionally biased region" description="Basic and acidic residues" evidence="4">
    <location>
        <begin position="135"/>
        <end position="167"/>
    </location>
</feature>
<evidence type="ECO:0000313" key="7">
    <source>
        <dbReference type="Proteomes" id="UP000005627"/>
    </source>
</evidence>
<dbReference type="RefSeq" id="XP_003683261.1">
    <property type="nucleotide sequence ID" value="XM_003683213.1"/>
</dbReference>
<dbReference type="EMBL" id="HE616749">
    <property type="protein sequence ID" value="CCE94050.1"/>
    <property type="molecule type" value="Genomic_DNA"/>
</dbReference>
<dbReference type="AlphaFoldDB" id="G8ZZK6"/>
<comment type="subcellular location">
    <subcellularLocation>
        <location evidence="1">Nucleus</location>
    </subcellularLocation>
</comment>
<feature type="compositionally biased region" description="Basic residues" evidence="4">
    <location>
        <begin position="20"/>
        <end position="29"/>
    </location>
</feature>
<dbReference type="GO" id="GO:0005634">
    <property type="term" value="C:nucleus"/>
    <property type="evidence" value="ECO:0007669"/>
    <property type="project" value="UniProtKB-SubCell"/>
</dbReference>
<accession>G8ZZK6</accession>
<organism evidence="6 7">
    <name type="scientific">Torulaspora delbrueckii</name>
    <name type="common">Yeast</name>
    <name type="synonym">Candida colliculosa</name>
    <dbReference type="NCBI Taxonomy" id="4950"/>
    <lineage>
        <taxon>Eukaryota</taxon>
        <taxon>Fungi</taxon>
        <taxon>Dikarya</taxon>
        <taxon>Ascomycota</taxon>
        <taxon>Saccharomycotina</taxon>
        <taxon>Saccharomycetes</taxon>
        <taxon>Saccharomycetales</taxon>
        <taxon>Saccharomycetaceae</taxon>
        <taxon>Torulaspora</taxon>
    </lineage>
</organism>
<dbReference type="STRING" id="1076872.G8ZZK6"/>
<gene>
    <name evidence="6" type="primary">TDEL0H01910</name>
    <name evidence="6" type="ORF">TDEL_0H01910</name>
</gene>
<dbReference type="FunFam" id="2.30.29.30:FF:000454">
    <property type="entry name" value="Ran-specific GTPase-activating protein 2"/>
    <property type="match status" value="1"/>
</dbReference>
<dbReference type="Pfam" id="PF00638">
    <property type="entry name" value="Ran_BP1"/>
    <property type="match status" value="1"/>
</dbReference>
<dbReference type="PANTHER" id="PTHR23138">
    <property type="entry name" value="RAN BINDING PROTEIN"/>
    <property type="match status" value="1"/>
</dbReference>
<feature type="domain" description="RanBD1" evidence="5">
    <location>
        <begin position="180"/>
        <end position="308"/>
    </location>
</feature>
<keyword evidence="7" id="KW-1185">Reference proteome</keyword>
<dbReference type="Gene3D" id="2.30.29.30">
    <property type="entry name" value="Pleckstrin-homology domain (PH domain)/Phosphotyrosine-binding domain (PTB)"/>
    <property type="match status" value="1"/>
</dbReference>
<dbReference type="GO" id="GO:0006611">
    <property type="term" value="P:protein export from nucleus"/>
    <property type="evidence" value="ECO:0007669"/>
    <property type="project" value="EnsemblFungi"/>
</dbReference>
<evidence type="ECO:0000256" key="1">
    <source>
        <dbReference type="ARBA" id="ARBA00004123"/>
    </source>
</evidence>
<feature type="compositionally biased region" description="Low complexity" evidence="4">
    <location>
        <begin position="84"/>
        <end position="97"/>
    </location>
</feature>
<proteinExistence type="predicted"/>
<keyword evidence="3" id="KW-0539">Nucleus</keyword>
<dbReference type="InterPro" id="IPR045255">
    <property type="entry name" value="RanBP1-like"/>
</dbReference>
<dbReference type="eggNOG" id="KOG0864">
    <property type="taxonomic scope" value="Eukaryota"/>
</dbReference>
<dbReference type="Proteomes" id="UP000005627">
    <property type="component" value="Chromosome 8"/>
</dbReference>
<name>G8ZZK6_TORDE</name>
<evidence type="ECO:0000259" key="5">
    <source>
        <dbReference type="PROSITE" id="PS50196"/>
    </source>
</evidence>
<feature type="compositionally biased region" description="Basic and acidic residues" evidence="4">
    <location>
        <begin position="1"/>
        <end position="19"/>
    </location>
</feature>
<feature type="region of interest" description="Disordered" evidence="4">
    <location>
        <begin position="1"/>
        <end position="182"/>
    </location>
</feature>
<evidence type="ECO:0000256" key="3">
    <source>
        <dbReference type="ARBA" id="ARBA00023242"/>
    </source>
</evidence>
<dbReference type="OrthoDB" id="411251at2759"/>